<keyword evidence="3 5" id="KW-1133">Transmembrane helix</keyword>
<gene>
    <name evidence="6" type="ORF">FOL46_004308</name>
</gene>
<evidence type="ECO:0000256" key="3">
    <source>
        <dbReference type="ARBA" id="ARBA00022989"/>
    </source>
</evidence>
<keyword evidence="4 5" id="KW-0472">Membrane</keyword>
<organism evidence="6 7">
    <name type="scientific">Perkinsus olseni</name>
    <name type="common">Perkinsus atlanticus</name>
    <dbReference type="NCBI Taxonomy" id="32597"/>
    <lineage>
        <taxon>Eukaryota</taxon>
        <taxon>Sar</taxon>
        <taxon>Alveolata</taxon>
        <taxon>Perkinsozoa</taxon>
        <taxon>Perkinsea</taxon>
        <taxon>Perkinsida</taxon>
        <taxon>Perkinsidae</taxon>
        <taxon>Perkinsus</taxon>
    </lineage>
</organism>
<evidence type="ECO:0000256" key="4">
    <source>
        <dbReference type="ARBA" id="ARBA00023136"/>
    </source>
</evidence>
<feature type="transmembrane region" description="Helical" evidence="5">
    <location>
        <begin position="309"/>
        <end position="329"/>
    </location>
</feature>
<proteinExistence type="predicted"/>
<dbReference type="AlphaFoldDB" id="A0A7J6LYK6"/>
<comment type="subcellular location">
    <subcellularLocation>
        <location evidence="1">Membrane</location>
        <topology evidence="1">Multi-pass membrane protein</topology>
    </subcellularLocation>
</comment>
<evidence type="ECO:0000256" key="5">
    <source>
        <dbReference type="SAM" id="Phobius"/>
    </source>
</evidence>
<accession>A0A7J6LYK6</accession>
<feature type="transmembrane region" description="Helical" evidence="5">
    <location>
        <begin position="154"/>
        <end position="176"/>
    </location>
</feature>
<reference evidence="6 7" key="1">
    <citation type="submission" date="2020-04" db="EMBL/GenBank/DDBJ databases">
        <title>Perkinsus olseni comparative genomics.</title>
        <authorList>
            <person name="Bogema D.R."/>
        </authorList>
    </citation>
    <scope>NUCLEOTIDE SEQUENCE [LARGE SCALE GENOMIC DNA]</scope>
    <source>
        <strain evidence="6">ATCC PRA-31</strain>
    </source>
</reference>
<evidence type="ECO:0000256" key="1">
    <source>
        <dbReference type="ARBA" id="ARBA00004141"/>
    </source>
</evidence>
<protein>
    <submittedName>
        <fullName evidence="6">Uncharacterized protein</fullName>
    </submittedName>
</protein>
<feature type="transmembrane region" description="Helical" evidence="5">
    <location>
        <begin position="87"/>
        <end position="108"/>
    </location>
</feature>
<dbReference type="Pfam" id="PF04144">
    <property type="entry name" value="SCAMP"/>
    <property type="match status" value="2"/>
</dbReference>
<feature type="transmembrane region" description="Helical" evidence="5">
    <location>
        <begin position="114"/>
        <end position="133"/>
    </location>
</feature>
<evidence type="ECO:0000313" key="6">
    <source>
        <dbReference type="EMBL" id="KAF4664315.1"/>
    </source>
</evidence>
<evidence type="ECO:0000256" key="2">
    <source>
        <dbReference type="ARBA" id="ARBA00022692"/>
    </source>
</evidence>
<feature type="transmembrane region" description="Helical" evidence="5">
    <location>
        <begin position="274"/>
        <end position="297"/>
    </location>
</feature>
<dbReference type="EMBL" id="JABANN010000263">
    <property type="protein sequence ID" value="KAF4664315.1"/>
    <property type="molecule type" value="Genomic_DNA"/>
</dbReference>
<dbReference type="GO" id="GO:0016020">
    <property type="term" value="C:membrane"/>
    <property type="evidence" value="ECO:0007669"/>
    <property type="project" value="UniProtKB-SubCell"/>
</dbReference>
<keyword evidence="2 5" id="KW-0812">Transmembrane</keyword>
<sequence length="409" mass="44763">MAAVCKKGSDEFDLEGLEMLRLDRLNSASSSSTTASISDAIEVPTRSIDWSDFNYPPLLNIIHFDMQDLPQGEIHSAGRLLHLSLKLTFALLALNIADTVAVVALYEAAEKVRLLYAVLNAVIFGALGFYGFYKGMKGLAEGATADLDAFRFAQTLLTIVMVCFATVPCGSIEGFLSDAMLRRETHGFWFVSAMIESVGWSINVILSFYVTSKIGIELTDASSSIYSRAASSFSPEQPGAIRWSHLNFPPGLNLVHFDLTELPRNAAAALRPTLWVFTATITLLTVNFINSVIIVAIKEPHAEGVRVLYSLLNVILIGSLACFSIYQAYKGLALSSSFHIARFTTLHGCLTALMGLMVLLPCSSFNGFLIPVRYNDNNIGGYWIFVIVLESLLWLMTACLSAYGIHKVQ</sequence>
<feature type="transmembrane region" description="Helical" evidence="5">
    <location>
        <begin position="188"/>
        <end position="210"/>
    </location>
</feature>
<feature type="transmembrane region" description="Helical" evidence="5">
    <location>
        <begin position="350"/>
        <end position="370"/>
    </location>
</feature>
<evidence type="ECO:0000313" key="7">
    <source>
        <dbReference type="Proteomes" id="UP000572268"/>
    </source>
</evidence>
<feature type="transmembrane region" description="Helical" evidence="5">
    <location>
        <begin position="382"/>
        <end position="405"/>
    </location>
</feature>
<comment type="caution">
    <text evidence="6">The sequence shown here is derived from an EMBL/GenBank/DDBJ whole genome shotgun (WGS) entry which is preliminary data.</text>
</comment>
<dbReference type="Proteomes" id="UP000572268">
    <property type="component" value="Unassembled WGS sequence"/>
</dbReference>
<dbReference type="GO" id="GO:0015031">
    <property type="term" value="P:protein transport"/>
    <property type="evidence" value="ECO:0007669"/>
    <property type="project" value="InterPro"/>
</dbReference>
<dbReference type="InterPro" id="IPR007273">
    <property type="entry name" value="SCAMP"/>
</dbReference>
<name>A0A7J6LYK6_PEROL</name>